<dbReference type="PATRIC" id="fig|546269.5.peg.1465"/>
<dbReference type="eggNOG" id="COG1386">
    <property type="taxonomic scope" value="Bacteria"/>
</dbReference>
<dbReference type="InterPro" id="IPR036388">
    <property type="entry name" value="WH-like_DNA-bd_sf"/>
</dbReference>
<evidence type="ECO:0000256" key="2">
    <source>
        <dbReference type="ARBA" id="ARBA00022618"/>
    </source>
</evidence>
<dbReference type="Pfam" id="PF04079">
    <property type="entry name" value="SMC_ScpB"/>
    <property type="match status" value="1"/>
</dbReference>
<dbReference type="PIRSF" id="PIRSF019345">
    <property type="entry name" value="ScpB"/>
    <property type="match status" value="1"/>
</dbReference>
<dbReference type="InterPro" id="IPR036390">
    <property type="entry name" value="WH_DNA-bd_sf"/>
</dbReference>
<sequence>MELKQLCSIIESILFVRGEEVHYDEVVKIIREGNPECVITKKMVAEAVVLLQERYKDKMSGLALLCTKETLQLATVPENHAFMEVITVQKRKKSLTQSAMETLSIIAYQQPVTKLEIEEVRGVKCDSTIRVLLDYGLIREAGRLDRIGKPILYRTTQAFLVQFNLKDISELPNFEQFIIDEKELSLFDEEQA</sequence>
<dbReference type="Proteomes" id="UP000007468">
    <property type="component" value="Chromosome"/>
</dbReference>
<dbReference type="InterPro" id="IPR005234">
    <property type="entry name" value="ScpB_csome_segregation"/>
</dbReference>
<evidence type="ECO:0000313" key="5">
    <source>
        <dbReference type="EMBL" id="EFE29038.1"/>
    </source>
</evidence>
<dbReference type="KEGG" id="faa:HMPREF0389_00960"/>
<evidence type="ECO:0000256" key="4">
    <source>
        <dbReference type="ARBA" id="ARBA00023306"/>
    </source>
</evidence>
<keyword evidence="4" id="KW-0131">Cell cycle</keyword>
<evidence type="ECO:0000313" key="6">
    <source>
        <dbReference type="Proteomes" id="UP000007468"/>
    </source>
</evidence>
<dbReference type="PANTHER" id="PTHR34298:SF2">
    <property type="entry name" value="SEGREGATION AND CONDENSATION PROTEIN B"/>
    <property type="match status" value="1"/>
</dbReference>
<dbReference type="PANTHER" id="PTHR34298">
    <property type="entry name" value="SEGREGATION AND CONDENSATION PROTEIN B"/>
    <property type="match status" value="1"/>
</dbReference>
<dbReference type="STRING" id="546269.HMPREF0389_00960"/>
<reference evidence="6" key="1">
    <citation type="submission" date="2010-12" db="EMBL/GenBank/DDBJ databases">
        <title>The genome sequence of Filifactor alocis strain ATCC 35896.</title>
        <authorList>
            <consortium name="The Broad Institute Genome Sequencing Platform"/>
            <person name="Ward D."/>
            <person name="Earl A."/>
            <person name="Feldgarden M."/>
            <person name="Young S.K."/>
            <person name="Gargeya S."/>
            <person name="Zeng Q."/>
            <person name="Alvarado L."/>
            <person name="Berlin A."/>
            <person name="Bochicchio J."/>
            <person name="Chapman S.B."/>
            <person name="Chen Z."/>
            <person name="Freedman E."/>
            <person name="Gellesch M."/>
            <person name="Goldberg J."/>
            <person name="Griggs A."/>
            <person name="Gujja S."/>
            <person name="Heilman E."/>
            <person name="Heiman D."/>
            <person name="Howarth C."/>
            <person name="Mehta T."/>
            <person name="Neiman D."/>
            <person name="Pearson M."/>
            <person name="Roberts A."/>
            <person name="Saif S."/>
            <person name="Shea T."/>
            <person name="Shenoy N."/>
            <person name="Sisk P."/>
            <person name="Stolte C."/>
            <person name="Sykes S."/>
            <person name="White J."/>
            <person name="Yandava C."/>
            <person name="Izard J."/>
            <person name="Blanton J.M."/>
            <person name="Baranova O.V."/>
            <person name="Tanner A.C."/>
            <person name="Dewhirst F.E."/>
            <person name="Haas B."/>
            <person name="Nusbaum C."/>
            <person name="Birren B."/>
        </authorList>
    </citation>
    <scope>NUCLEOTIDE SEQUENCE [LARGE SCALE GENOMIC DNA]</scope>
    <source>
        <strain evidence="6">ATCC 35896 / D40 B5</strain>
    </source>
</reference>
<keyword evidence="2" id="KW-0132">Cell division</keyword>
<dbReference type="GO" id="GO:0051304">
    <property type="term" value="P:chromosome separation"/>
    <property type="evidence" value="ECO:0007669"/>
    <property type="project" value="InterPro"/>
</dbReference>
<dbReference type="NCBIfam" id="TIGR00281">
    <property type="entry name" value="SMC-Scp complex subunit ScpB"/>
    <property type="match status" value="1"/>
</dbReference>
<dbReference type="OrthoDB" id="9806226at2"/>
<dbReference type="AlphaFoldDB" id="D6GQI5"/>
<dbReference type="GO" id="GO:0051301">
    <property type="term" value="P:cell division"/>
    <property type="evidence" value="ECO:0007669"/>
    <property type="project" value="UniProtKB-KW"/>
</dbReference>
<dbReference type="SUPFAM" id="SSF46785">
    <property type="entry name" value="Winged helix' DNA-binding domain"/>
    <property type="match status" value="2"/>
</dbReference>
<gene>
    <name evidence="5" type="primary">scpB</name>
    <name evidence="5" type="ordered locus">HMPREF0389_00960</name>
</gene>
<evidence type="ECO:0000256" key="3">
    <source>
        <dbReference type="ARBA" id="ARBA00022829"/>
    </source>
</evidence>
<protein>
    <submittedName>
        <fullName evidence="5">Segregation and condensation protein B</fullName>
    </submittedName>
</protein>
<keyword evidence="6" id="KW-1185">Reference proteome</keyword>
<dbReference type="EMBL" id="CP002390">
    <property type="protein sequence ID" value="EFE29038.1"/>
    <property type="molecule type" value="Genomic_DNA"/>
</dbReference>
<name>D6GQI5_FILAD</name>
<dbReference type="RefSeq" id="WP_014262951.1">
    <property type="nucleotide sequence ID" value="NC_016630.1"/>
</dbReference>
<accession>D6GQI5</accession>
<dbReference type="Gene3D" id="1.10.10.10">
    <property type="entry name" value="Winged helix-like DNA-binding domain superfamily/Winged helix DNA-binding domain"/>
    <property type="match status" value="2"/>
</dbReference>
<keyword evidence="3" id="KW-0159">Chromosome partition</keyword>
<organism evidence="5 6">
    <name type="scientific">Filifactor alocis (strain ATCC 35896 / CCUG 47790 / D40 B5)</name>
    <name type="common">Fusobacterium alocis</name>
    <dbReference type="NCBI Taxonomy" id="546269"/>
    <lineage>
        <taxon>Bacteria</taxon>
        <taxon>Bacillati</taxon>
        <taxon>Bacillota</taxon>
        <taxon>Clostridia</taxon>
        <taxon>Peptostreptococcales</taxon>
        <taxon>Filifactoraceae</taxon>
        <taxon>Filifactor</taxon>
    </lineage>
</organism>
<proteinExistence type="predicted"/>
<evidence type="ECO:0000256" key="1">
    <source>
        <dbReference type="ARBA" id="ARBA00022490"/>
    </source>
</evidence>
<keyword evidence="1" id="KW-0963">Cytoplasm</keyword>